<evidence type="ECO:0000256" key="8">
    <source>
        <dbReference type="ARBA" id="ARBA00022840"/>
    </source>
</evidence>
<evidence type="ECO:0000256" key="1">
    <source>
        <dbReference type="ARBA" id="ARBA00000085"/>
    </source>
</evidence>
<dbReference type="KEGG" id="hyf:DTO96_100526"/>
<keyword evidence="15" id="KW-1185">Reference proteome</keyword>
<dbReference type="GO" id="GO:0000155">
    <property type="term" value="F:phosphorelay sensor kinase activity"/>
    <property type="evidence" value="ECO:0007669"/>
    <property type="project" value="InterPro"/>
</dbReference>
<evidence type="ECO:0000259" key="13">
    <source>
        <dbReference type="PROSITE" id="PS50885"/>
    </source>
</evidence>
<dbReference type="PANTHER" id="PTHR43065">
    <property type="entry name" value="SENSOR HISTIDINE KINASE"/>
    <property type="match status" value="1"/>
</dbReference>
<dbReference type="Gene3D" id="6.10.340.10">
    <property type="match status" value="1"/>
</dbReference>
<feature type="domain" description="HAMP" evidence="13">
    <location>
        <begin position="323"/>
        <end position="376"/>
    </location>
</feature>
<dbReference type="InterPro" id="IPR036097">
    <property type="entry name" value="HisK_dim/P_sf"/>
</dbReference>
<accession>A0A345D8X8</accession>
<evidence type="ECO:0000313" key="14">
    <source>
        <dbReference type="EMBL" id="AXF84816.1"/>
    </source>
</evidence>
<dbReference type="InterPro" id="IPR035965">
    <property type="entry name" value="PAS-like_dom_sf"/>
</dbReference>
<evidence type="ECO:0000256" key="9">
    <source>
        <dbReference type="ARBA" id="ARBA00023012"/>
    </source>
</evidence>
<feature type="compositionally biased region" description="Polar residues" evidence="10">
    <location>
        <begin position="227"/>
        <end position="239"/>
    </location>
</feature>
<dbReference type="RefSeq" id="WP_114562077.1">
    <property type="nucleotide sequence ID" value="NZ_CP031124.1"/>
</dbReference>
<dbReference type="Gene3D" id="1.10.287.130">
    <property type="match status" value="1"/>
</dbReference>
<dbReference type="Proteomes" id="UP000252182">
    <property type="component" value="Chromosome"/>
</dbReference>
<evidence type="ECO:0000256" key="5">
    <source>
        <dbReference type="ARBA" id="ARBA00022679"/>
    </source>
</evidence>
<sequence length="770" mass="85762">MNKYLKHFLIGTMVLGTALLVGLALATRSNSDFQSQYALLLGLNVGTIVVMLTLLGILATWLWRRFRNNVFGTRLLTRFALSFALLGIIPSILLYLISTMFVSRTIDTWFNLKLNAALEAGLNFGREGLARASDQTRDNLARLSIEVKGQNLDHESVTRANEWLKTYRLQAVGAVDKNGTVLWQRNAEATNDSPVSDVLAPRFTPDTLLKAREGWTQVEDESDAQDSETTSDTAANGTSPQPPTIHALKEIPNATGQARFLYAQRTMPANFAQKVNDIQNGLRDYQATESSRNSLRNLYRVTLSITLFLTMLAALAAAFLIANRMIQPILWLAQATRLVATGHYALVPQRVKGSDELMQLVDSFGDMAQQLNVTQASLHHNQKELEAAKAYSEAVLDNLSSGVLVFDNDFVLESFNRSASRMFQTDLSPWVGQHMAHIDALSSLFEPIQAAITTQTNHSPTTNNWRVQQNITFDNAQHTNDLTVSVQGSRFIAEDGEHSIVLVCDDISPIISAQRTLAWGEVARRLAHEIKNPLTPIQLSAERLNMKLHDKLDATDQSLLERSTRTIVNQVTALQNMADEFRDYARAPEIAFAPMSLNELLQEILVLYESGEGMKYHVSAHYAEHLPFILADAQQLRQVLHNLIKNAIEAHPESTFPRVEIETRRVDLQNDSLLTTHAVNLTIRDHGTGFSPKILSRMFEPYNTTKSTGTGLGLPVVKKIIDAHHGKISVKNHTKNDGQIEILGAQIDILFLNVVQNDNMGLRSHTPQLI</sequence>
<feature type="region of interest" description="Disordered" evidence="10">
    <location>
        <begin position="214"/>
        <end position="245"/>
    </location>
</feature>
<keyword evidence="11" id="KW-0472">Membrane</keyword>
<dbReference type="PANTHER" id="PTHR43065:SF10">
    <property type="entry name" value="PEROXIDE STRESS-ACTIVATED HISTIDINE KINASE MAK3"/>
    <property type="match status" value="1"/>
</dbReference>
<gene>
    <name evidence="14" type="primary">kinB</name>
    <name evidence="14" type="ORF">DTO96_100526</name>
</gene>
<feature type="domain" description="Histidine kinase" evidence="12">
    <location>
        <begin position="525"/>
        <end position="732"/>
    </location>
</feature>
<organism evidence="14 15">
    <name type="scientific">Ephemeroptericola cinctiostellae</name>
    <dbReference type="NCBI Taxonomy" id="2268024"/>
    <lineage>
        <taxon>Bacteria</taxon>
        <taxon>Pseudomonadati</taxon>
        <taxon>Pseudomonadota</taxon>
        <taxon>Betaproteobacteria</taxon>
        <taxon>Burkholderiales</taxon>
        <taxon>Burkholderiaceae</taxon>
        <taxon>Ephemeroptericola</taxon>
    </lineage>
</organism>
<evidence type="ECO:0000256" key="10">
    <source>
        <dbReference type="SAM" id="MobiDB-lite"/>
    </source>
</evidence>
<dbReference type="CDD" id="cd06225">
    <property type="entry name" value="HAMP"/>
    <property type="match status" value="1"/>
</dbReference>
<dbReference type="PRINTS" id="PR00344">
    <property type="entry name" value="BCTRLSENSOR"/>
</dbReference>
<evidence type="ECO:0000256" key="7">
    <source>
        <dbReference type="ARBA" id="ARBA00022777"/>
    </source>
</evidence>
<dbReference type="SUPFAM" id="SSF158472">
    <property type="entry name" value="HAMP domain-like"/>
    <property type="match status" value="1"/>
</dbReference>
<dbReference type="EMBL" id="CP031124">
    <property type="protein sequence ID" value="AXF84816.1"/>
    <property type="molecule type" value="Genomic_DNA"/>
</dbReference>
<keyword evidence="9" id="KW-0902">Two-component regulatory system</keyword>
<name>A0A345D8X8_9BURK</name>
<dbReference type="PROSITE" id="PS50885">
    <property type="entry name" value="HAMP"/>
    <property type="match status" value="1"/>
</dbReference>
<dbReference type="InterPro" id="IPR005467">
    <property type="entry name" value="His_kinase_dom"/>
</dbReference>
<evidence type="ECO:0000256" key="4">
    <source>
        <dbReference type="ARBA" id="ARBA00022553"/>
    </source>
</evidence>
<dbReference type="Pfam" id="PF00512">
    <property type="entry name" value="HisKA"/>
    <property type="match status" value="1"/>
</dbReference>
<dbReference type="SUPFAM" id="SSF55874">
    <property type="entry name" value="ATPase domain of HSP90 chaperone/DNA topoisomerase II/histidine kinase"/>
    <property type="match status" value="1"/>
</dbReference>
<dbReference type="Pfam" id="PF02518">
    <property type="entry name" value="HATPase_c"/>
    <property type="match status" value="1"/>
</dbReference>
<dbReference type="InterPro" id="IPR003594">
    <property type="entry name" value="HATPase_dom"/>
</dbReference>
<dbReference type="Gene3D" id="3.30.450.20">
    <property type="entry name" value="PAS domain"/>
    <property type="match status" value="1"/>
</dbReference>
<dbReference type="InterPro" id="IPR003660">
    <property type="entry name" value="HAMP_dom"/>
</dbReference>
<dbReference type="CDD" id="cd00082">
    <property type="entry name" value="HisKA"/>
    <property type="match status" value="1"/>
</dbReference>
<keyword evidence="7" id="KW-0418">Kinase</keyword>
<dbReference type="AlphaFoldDB" id="A0A345D8X8"/>
<comment type="subcellular location">
    <subcellularLocation>
        <location evidence="2">Membrane</location>
    </subcellularLocation>
</comment>
<dbReference type="SMART" id="SM00387">
    <property type="entry name" value="HATPase_c"/>
    <property type="match status" value="1"/>
</dbReference>
<evidence type="ECO:0000259" key="12">
    <source>
        <dbReference type="PROSITE" id="PS50109"/>
    </source>
</evidence>
<keyword evidence="8" id="KW-0067">ATP-binding</keyword>
<dbReference type="GO" id="GO:0005524">
    <property type="term" value="F:ATP binding"/>
    <property type="evidence" value="ECO:0007669"/>
    <property type="project" value="UniProtKB-KW"/>
</dbReference>
<evidence type="ECO:0000256" key="3">
    <source>
        <dbReference type="ARBA" id="ARBA00012438"/>
    </source>
</evidence>
<comment type="catalytic activity">
    <reaction evidence="1">
        <text>ATP + protein L-histidine = ADP + protein N-phospho-L-histidine.</text>
        <dbReference type="EC" id="2.7.13.3"/>
    </reaction>
</comment>
<keyword evidence="6" id="KW-0547">Nucleotide-binding</keyword>
<evidence type="ECO:0000256" key="11">
    <source>
        <dbReference type="SAM" id="Phobius"/>
    </source>
</evidence>
<evidence type="ECO:0000256" key="2">
    <source>
        <dbReference type="ARBA" id="ARBA00004370"/>
    </source>
</evidence>
<dbReference type="InterPro" id="IPR017232">
    <property type="entry name" value="NtrY"/>
</dbReference>
<protein>
    <recommendedName>
        <fullName evidence="3">histidine kinase</fullName>
        <ecNumber evidence="3">2.7.13.3</ecNumber>
    </recommendedName>
</protein>
<dbReference type="SUPFAM" id="SSF55785">
    <property type="entry name" value="PYP-like sensor domain (PAS domain)"/>
    <property type="match status" value="1"/>
</dbReference>
<dbReference type="SUPFAM" id="SSF47384">
    <property type="entry name" value="Homodimeric domain of signal transducing histidine kinase"/>
    <property type="match status" value="1"/>
</dbReference>
<dbReference type="PIRSF" id="PIRSF037532">
    <property type="entry name" value="STHK_NtrY"/>
    <property type="match status" value="1"/>
</dbReference>
<keyword evidence="4" id="KW-0597">Phosphoprotein</keyword>
<reference evidence="15" key="1">
    <citation type="submission" date="2018-07" db="EMBL/GenBank/DDBJ databases">
        <authorList>
            <person name="Kim H."/>
        </authorList>
    </citation>
    <scope>NUCLEOTIDE SEQUENCE [LARGE SCALE GENOMIC DNA]</scope>
    <source>
        <strain evidence="15">F02</strain>
    </source>
</reference>
<dbReference type="PROSITE" id="PS50109">
    <property type="entry name" value="HIS_KIN"/>
    <property type="match status" value="1"/>
</dbReference>
<dbReference type="InterPro" id="IPR003661">
    <property type="entry name" value="HisK_dim/P_dom"/>
</dbReference>
<dbReference type="InterPro" id="IPR004358">
    <property type="entry name" value="Sig_transdc_His_kin-like_C"/>
</dbReference>
<dbReference type="OrthoDB" id="9815750at2"/>
<feature type="transmembrane region" description="Helical" evidence="11">
    <location>
        <begin position="36"/>
        <end position="63"/>
    </location>
</feature>
<dbReference type="GO" id="GO:0016020">
    <property type="term" value="C:membrane"/>
    <property type="evidence" value="ECO:0007669"/>
    <property type="project" value="UniProtKB-SubCell"/>
</dbReference>
<dbReference type="Gene3D" id="3.30.565.10">
    <property type="entry name" value="Histidine kinase-like ATPase, C-terminal domain"/>
    <property type="match status" value="1"/>
</dbReference>
<dbReference type="SMART" id="SM00388">
    <property type="entry name" value="HisKA"/>
    <property type="match status" value="1"/>
</dbReference>
<keyword evidence="11" id="KW-1133">Transmembrane helix</keyword>
<proteinExistence type="predicted"/>
<keyword evidence="11" id="KW-0812">Transmembrane</keyword>
<keyword evidence="5 14" id="KW-0808">Transferase</keyword>
<evidence type="ECO:0000256" key="6">
    <source>
        <dbReference type="ARBA" id="ARBA00022741"/>
    </source>
</evidence>
<dbReference type="EC" id="2.7.13.3" evidence="3"/>
<feature type="transmembrane region" description="Helical" evidence="11">
    <location>
        <begin position="75"/>
        <end position="97"/>
    </location>
</feature>
<evidence type="ECO:0000313" key="15">
    <source>
        <dbReference type="Proteomes" id="UP000252182"/>
    </source>
</evidence>
<dbReference type="InterPro" id="IPR036890">
    <property type="entry name" value="HATPase_C_sf"/>
</dbReference>
<feature type="transmembrane region" description="Helical" evidence="11">
    <location>
        <begin position="298"/>
        <end position="322"/>
    </location>
</feature>